<evidence type="ECO:0000313" key="10">
    <source>
        <dbReference type="Proteomes" id="UP000287243"/>
    </source>
</evidence>
<dbReference type="InterPro" id="IPR000093">
    <property type="entry name" value="DNA_Rcmb_RecR"/>
</dbReference>
<evidence type="ECO:0000256" key="5">
    <source>
        <dbReference type="ARBA" id="ARBA00023172"/>
    </source>
</evidence>
<dbReference type="Gene3D" id="6.10.250.240">
    <property type="match status" value="1"/>
</dbReference>
<dbReference type="SUPFAM" id="SSF111304">
    <property type="entry name" value="Recombination protein RecR"/>
    <property type="match status" value="1"/>
</dbReference>
<evidence type="ECO:0000256" key="7">
    <source>
        <dbReference type="HAMAP-Rule" id="MF_00017"/>
    </source>
</evidence>
<dbReference type="EMBL" id="CP019384">
    <property type="protein sequence ID" value="QAT17398.1"/>
    <property type="molecule type" value="Genomic_DNA"/>
</dbReference>
<dbReference type="Gene3D" id="3.30.60.80">
    <property type="match status" value="1"/>
</dbReference>
<reference evidence="9 10" key="1">
    <citation type="submission" date="2017-01" db="EMBL/GenBank/DDBJ databases">
        <title>First insights into the biology of 'candidatus Vampirococcus archaeovorus'.</title>
        <authorList>
            <person name="Kizina J."/>
            <person name="Jordan S."/>
            <person name="Stueber K."/>
            <person name="Reinhardt R."/>
            <person name="Harder J."/>
        </authorList>
    </citation>
    <scope>NUCLEOTIDE SEQUENCE [LARGE SCALE GENOMIC DNA]</scope>
    <source>
        <strain evidence="9 10">LiM</strain>
    </source>
</reference>
<keyword evidence="3 7" id="KW-0863">Zinc-finger</keyword>
<dbReference type="Gene3D" id="3.40.1360.10">
    <property type="match status" value="1"/>
</dbReference>
<dbReference type="GO" id="GO:0006281">
    <property type="term" value="P:DNA repair"/>
    <property type="evidence" value="ECO:0007669"/>
    <property type="project" value="UniProtKB-UniRule"/>
</dbReference>
<proteinExistence type="inferred from homology"/>
<keyword evidence="4 7" id="KW-0862">Zinc</keyword>
<dbReference type="GO" id="GO:0003677">
    <property type="term" value="F:DNA binding"/>
    <property type="evidence" value="ECO:0007669"/>
    <property type="project" value="UniProtKB-UniRule"/>
</dbReference>
<dbReference type="InterPro" id="IPR023627">
    <property type="entry name" value="Rcmb_RecR"/>
</dbReference>
<evidence type="ECO:0000256" key="4">
    <source>
        <dbReference type="ARBA" id="ARBA00022833"/>
    </source>
</evidence>
<evidence type="ECO:0000256" key="6">
    <source>
        <dbReference type="ARBA" id="ARBA00023204"/>
    </source>
</evidence>
<sequence>MAGYSLATIEKLIEELMKLPGIGRRSAQRIVYHMLDTSKEDVTLLTEAITKVKESVRFCSVCNNFSETDVCSICGDLRRDQTIVCVVESPKDVENIERSANFHGTYHVLLGAISPLEGRGPHDLKVDGLIARVKKGEVREVVIATDSDTEGEATAIFLTKLLRPLGVKVMRIGIGLPVGSNLEYADPATLARAMEGRREI</sequence>
<dbReference type="KEGG" id="vai:BU251_06520"/>
<dbReference type="NCBIfam" id="TIGR00615">
    <property type="entry name" value="recR"/>
    <property type="match status" value="1"/>
</dbReference>
<evidence type="ECO:0000256" key="1">
    <source>
        <dbReference type="ARBA" id="ARBA00022723"/>
    </source>
</evidence>
<dbReference type="RefSeq" id="WP_128700224.1">
    <property type="nucleotide sequence ID" value="NZ_CP019384.1"/>
</dbReference>
<keyword evidence="6 7" id="KW-0234">DNA repair</keyword>
<feature type="domain" description="Toprim" evidence="8">
    <location>
        <begin position="82"/>
        <end position="177"/>
    </location>
</feature>
<organism evidence="9 10">
    <name type="scientific">Velamenicoccus archaeovorus</name>
    <dbReference type="NCBI Taxonomy" id="1930593"/>
    <lineage>
        <taxon>Bacteria</taxon>
        <taxon>Pseudomonadati</taxon>
        <taxon>Candidatus Omnitrophota</taxon>
        <taxon>Candidatus Velamenicoccus</taxon>
    </lineage>
</organism>
<dbReference type="SMART" id="SM00493">
    <property type="entry name" value="TOPRIM"/>
    <property type="match status" value="1"/>
</dbReference>
<protein>
    <recommendedName>
        <fullName evidence="7">Recombination protein RecR</fullName>
    </recommendedName>
</protein>
<keyword evidence="5 7" id="KW-0233">DNA recombination</keyword>
<dbReference type="OrthoDB" id="9802672at2"/>
<dbReference type="Pfam" id="PF21175">
    <property type="entry name" value="RecR_C"/>
    <property type="match status" value="1"/>
</dbReference>
<dbReference type="PANTHER" id="PTHR30446:SF0">
    <property type="entry name" value="RECOMBINATION PROTEIN RECR"/>
    <property type="match status" value="1"/>
</dbReference>
<dbReference type="Pfam" id="PF21176">
    <property type="entry name" value="RecR_HhH"/>
    <property type="match status" value="1"/>
</dbReference>
<dbReference type="Gene3D" id="1.10.8.420">
    <property type="entry name" value="RecR Domain 1"/>
    <property type="match status" value="1"/>
</dbReference>
<keyword evidence="1 7" id="KW-0479">Metal-binding</keyword>
<comment type="similarity">
    <text evidence="7">Belongs to the RecR family.</text>
</comment>
<dbReference type="PROSITE" id="PS50880">
    <property type="entry name" value="TOPRIM"/>
    <property type="match status" value="1"/>
</dbReference>
<dbReference type="Proteomes" id="UP000287243">
    <property type="component" value="Chromosome"/>
</dbReference>
<comment type="function">
    <text evidence="7">May play a role in DNA repair. It seems to be involved in an RecBC-independent recombinational process of DNA repair. It may act with RecF and RecO.</text>
</comment>
<feature type="zinc finger region" description="C4-type" evidence="7">
    <location>
        <begin position="59"/>
        <end position="74"/>
    </location>
</feature>
<dbReference type="CDD" id="cd01025">
    <property type="entry name" value="TOPRIM_recR"/>
    <property type="match status" value="1"/>
</dbReference>
<dbReference type="InterPro" id="IPR015967">
    <property type="entry name" value="Rcmb_RecR_Znf"/>
</dbReference>
<dbReference type="PROSITE" id="PS01300">
    <property type="entry name" value="RECR"/>
    <property type="match status" value="1"/>
</dbReference>
<name>A0A410P5P8_VELA1</name>
<dbReference type="Pfam" id="PF13662">
    <property type="entry name" value="Toprim_4"/>
    <property type="match status" value="1"/>
</dbReference>
<dbReference type="PANTHER" id="PTHR30446">
    <property type="entry name" value="RECOMBINATION PROTEIN RECR"/>
    <property type="match status" value="1"/>
</dbReference>
<dbReference type="GO" id="GO:0006310">
    <property type="term" value="P:DNA recombination"/>
    <property type="evidence" value="ECO:0007669"/>
    <property type="project" value="UniProtKB-UniRule"/>
</dbReference>
<keyword evidence="2 7" id="KW-0227">DNA damage</keyword>
<keyword evidence="10" id="KW-1185">Reference proteome</keyword>
<evidence type="ECO:0000313" key="9">
    <source>
        <dbReference type="EMBL" id="QAT17398.1"/>
    </source>
</evidence>
<dbReference type="AlphaFoldDB" id="A0A410P5P8"/>
<evidence type="ECO:0000256" key="2">
    <source>
        <dbReference type="ARBA" id="ARBA00022763"/>
    </source>
</evidence>
<dbReference type="GO" id="GO:0008270">
    <property type="term" value="F:zinc ion binding"/>
    <property type="evidence" value="ECO:0007669"/>
    <property type="project" value="UniProtKB-KW"/>
</dbReference>
<dbReference type="InterPro" id="IPR006171">
    <property type="entry name" value="TOPRIM_dom"/>
</dbReference>
<evidence type="ECO:0000259" key="8">
    <source>
        <dbReference type="PROSITE" id="PS50880"/>
    </source>
</evidence>
<evidence type="ECO:0000256" key="3">
    <source>
        <dbReference type="ARBA" id="ARBA00022771"/>
    </source>
</evidence>
<dbReference type="HAMAP" id="MF_00017">
    <property type="entry name" value="RecR"/>
    <property type="match status" value="1"/>
</dbReference>
<dbReference type="InterPro" id="IPR034137">
    <property type="entry name" value="TOPRIM_RecR"/>
</dbReference>
<accession>A0A410P5P8</accession>
<dbReference type="Pfam" id="PF02132">
    <property type="entry name" value="RecR_ZnF"/>
    <property type="match status" value="1"/>
</dbReference>
<gene>
    <name evidence="7" type="primary">recR</name>
    <name evidence="9" type="ORF">BU251_06520</name>
</gene>